<evidence type="ECO:0000259" key="1">
    <source>
        <dbReference type="Pfam" id="PF25942"/>
    </source>
</evidence>
<gene>
    <name evidence="2" type="ORF">C477_13640</name>
</gene>
<feature type="domain" description="Ig-like" evidence="1">
    <location>
        <begin position="100"/>
        <end position="177"/>
    </location>
</feature>
<keyword evidence="3" id="KW-1185">Reference proteome</keyword>
<evidence type="ECO:0000313" key="2">
    <source>
        <dbReference type="EMBL" id="ELZ17277.1"/>
    </source>
</evidence>
<proteinExistence type="predicted"/>
<organism evidence="2 3">
    <name type="scientific">Haloterrigena salina JCM 13891</name>
    <dbReference type="NCBI Taxonomy" id="1227488"/>
    <lineage>
        <taxon>Archaea</taxon>
        <taxon>Methanobacteriati</taxon>
        <taxon>Methanobacteriota</taxon>
        <taxon>Stenosarchaea group</taxon>
        <taxon>Halobacteria</taxon>
        <taxon>Halobacteriales</taxon>
        <taxon>Natrialbaceae</taxon>
        <taxon>Haloterrigena</taxon>
    </lineage>
</organism>
<protein>
    <recommendedName>
        <fullName evidence="1">Ig-like domain-containing protein</fullName>
    </recommendedName>
</protein>
<dbReference type="STRING" id="1227488.C477_13640"/>
<dbReference type="RefSeq" id="WP_008895012.1">
    <property type="nucleotide sequence ID" value="NZ_AOIS01000045.1"/>
</dbReference>
<sequence>MTEAELERCHLVSVDHESLPDAIRSAVDSALEDGRYESDALLFDDAVDPERSFLVVDDAPYDPRVDADGETATLELEPVDVVRLPEPAVISVSNGAERDHEGRVALTADDGETIVAETVSLEPGQTCELEATDAFGSYELTARALTGHEATDEFGFRIGDSHFDGSVTVSDDGISATQSVADTLPCPWDVRYGRGPD</sequence>
<dbReference type="Proteomes" id="UP000011657">
    <property type="component" value="Unassembled WGS sequence"/>
</dbReference>
<dbReference type="Pfam" id="PF25942">
    <property type="entry name" value="Ig_halo"/>
    <property type="match status" value="1"/>
</dbReference>
<name>M0C4M6_9EURY</name>
<comment type="caution">
    <text evidence="2">The sequence shown here is derived from an EMBL/GenBank/DDBJ whole genome shotgun (WGS) entry which is preliminary data.</text>
</comment>
<reference evidence="2 3" key="1">
    <citation type="journal article" date="2014" name="PLoS Genet.">
        <title>Phylogenetically driven sequencing of extremely halophilic archaea reveals strategies for static and dynamic osmo-response.</title>
        <authorList>
            <person name="Becker E.A."/>
            <person name="Seitzer P.M."/>
            <person name="Tritt A."/>
            <person name="Larsen D."/>
            <person name="Krusor M."/>
            <person name="Yao A.I."/>
            <person name="Wu D."/>
            <person name="Madern D."/>
            <person name="Eisen J.A."/>
            <person name="Darling A.E."/>
            <person name="Facciotti M.T."/>
        </authorList>
    </citation>
    <scope>NUCLEOTIDE SEQUENCE [LARGE SCALE GENOMIC DNA]</scope>
    <source>
        <strain evidence="2 3">JCM 13891</strain>
    </source>
</reference>
<dbReference type="AlphaFoldDB" id="M0C4M6"/>
<evidence type="ECO:0000313" key="3">
    <source>
        <dbReference type="Proteomes" id="UP000011657"/>
    </source>
</evidence>
<accession>M0C4M6</accession>
<dbReference type="InterPro" id="IPR058929">
    <property type="entry name" value="Ig_halo"/>
</dbReference>
<dbReference type="PATRIC" id="fig|1227488.3.peg.2716"/>
<dbReference type="EMBL" id="AOIS01000045">
    <property type="protein sequence ID" value="ELZ17277.1"/>
    <property type="molecule type" value="Genomic_DNA"/>
</dbReference>